<evidence type="ECO:0000313" key="2">
    <source>
        <dbReference type="Proteomes" id="UP001162501"/>
    </source>
</evidence>
<reference evidence="1" key="1">
    <citation type="submission" date="2023-05" db="EMBL/GenBank/DDBJ databases">
        <authorList>
            <consortium name="ELIXIR-Norway"/>
        </authorList>
    </citation>
    <scope>NUCLEOTIDE SEQUENCE</scope>
</reference>
<name>A0AC59YFD4_RANTA</name>
<organism evidence="1 2">
    <name type="scientific">Rangifer tarandus platyrhynchus</name>
    <name type="common">Svalbard reindeer</name>
    <dbReference type="NCBI Taxonomy" id="3082113"/>
    <lineage>
        <taxon>Eukaryota</taxon>
        <taxon>Metazoa</taxon>
        <taxon>Chordata</taxon>
        <taxon>Craniata</taxon>
        <taxon>Vertebrata</taxon>
        <taxon>Euteleostomi</taxon>
        <taxon>Mammalia</taxon>
        <taxon>Eutheria</taxon>
        <taxon>Laurasiatheria</taxon>
        <taxon>Artiodactyla</taxon>
        <taxon>Ruminantia</taxon>
        <taxon>Pecora</taxon>
        <taxon>Cervidae</taxon>
        <taxon>Odocoileinae</taxon>
        <taxon>Rangifer</taxon>
    </lineage>
</organism>
<gene>
    <name evidence="1" type="ORF">MRATA1EN22A_LOCUS5540</name>
</gene>
<accession>A0AC59YFD4</accession>
<dbReference type="EMBL" id="OX596098">
    <property type="protein sequence ID" value="CAM9652325.1"/>
    <property type="molecule type" value="Genomic_DNA"/>
</dbReference>
<evidence type="ECO:0000313" key="1">
    <source>
        <dbReference type="EMBL" id="CAM9652325.1"/>
    </source>
</evidence>
<proteinExistence type="predicted"/>
<reference evidence="1" key="2">
    <citation type="submission" date="2025-03" db="EMBL/GenBank/DDBJ databases">
        <authorList>
            <consortium name="ELIXIR-Norway"/>
            <consortium name="Elixir Norway"/>
        </authorList>
    </citation>
    <scope>NUCLEOTIDE SEQUENCE</scope>
</reference>
<dbReference type="Proteomes" id="UP001162501">
    <property type="component" value="Chromosome 14"/>
</dbReference>
<sequence>MTLDSLRMDVREAHFEGLGRADGGEKAGLLPLTYCLNNFGPEVAKLSIPNLILTLDPGAEMPGSVQGCGHLCLGLTSTPPPCPRLTPLAAEGPQ</sequence>
<protein>
    <submittedName>
        <fullName evidence="1">Uncharacterized protein</fullName>
    </submittedName>
</protein>